<keyword evidence="2" id="KW-0378">Hydrolase</keyword>
<dbReference type="InterPro" id="IPR029058">
    <property type="entry name" value="AB_hydrolase_fold"/>
</dbReference>
<sequence>MAETAINIPAPAGTLQASLHQSTTNNSGFLMCHPHPLFDGTMHNKVVTTATRTAAGLGLSTLRFNFRGVGDSSGQHDQGRGETDDVLAAIRYARQTLGWQTLYLGGFSFGAGMACLAACQQPDWVQGLFLVAPAVHHFDAPNQLPFEFDSHVYMGDADEVVPFDEVDDWVARLVPQPHWHVFSDGGHFFHGRLTDLKQSLQQDLQTLLTGTS</sequence>
<evidence type="ECO:0000313" key="2">
    <source>
        <dbReference type="EMBL" id="MFC3679810.1"/>
    </source>
</evidence>
<gene>
    <name evidence="2" type="ORF">ACFOMG_06760</name>
</gene>
<dbReference type="InterPro" id="IPR000073">
    <property type="entry name" value="AB_hydrolase_1"/>
</dbReference>
<dbReference type="GO" id="GO:0016787">
    <property type="term" value="F:hydrolase activity"/>
    <property type="evidence" value="ECO:0007669"/>
    <property type="project" value="UniProtKB-KW"/>
</dbReference>
<evidence type="ECO:0000313" key="3">
    <source>
        <dbReference type="Proteomes" id="UP001595722"/>
    </source>
</evidence>
<dbReference type="Proteomes" id="UP001595722">
    <property type="component" value="Unassembled WGS sequence"/>
</dbReference>
<organism evidence="2 3">
    <name type="scientific">Bacterioplanoides pacificum</name>
    <dbReference type="NCBI Taxonomy" id="1171596"/>
    <lineage>
        <taxon>Bacteria</taxon>
        <taxon>Pseudomonadati</taxon>
        <taxon>Pseudomonadota</taxon>
        <taxon>Gammaproteobacteria</taxon>
        <taxon>Oceanospirillales</taxon>
        <taxon>Oceanospirillaceae</taxon>
        <taxon>Bacterioplanoides</taxon>
    </lineage>
</organism>
<dbReference type="RefSeq" id="WP_376865594.1">
    <property type="nucleotide sequence ID" value="NZ_JBHRYB010000005.1"/>
</dbReference>
<dbReference type="PANTHER" id="PTHR42103">
    <property type="entry name" value="ALPHA/BETA-HYDROLASES SUPERFAMILY PROTEIN"/>
    <property type="match status" value="1"/>
</dbReference>
<evidence type="ECO:0000259" key="1">
    <source>
        <dbReference type="Pfam" id="PF00561"/>
    </source>
</evidence>
<dbReference type="EMBL" id="JBHRYB010000005">
    <property type="protein sequence ID" value="MFC3679810.1"/>
    <property type="molecule type" value="Genomic_DNA"/>
</dbReference>
<feature type="domain" description="AB hydrolase-1" evidence="1">
    <location>
        <begin position="60"/>
        <end position="137"/>
    </location>
</feature>
<comment type="caution">
    <text evidence="2">The sequence shown here is derived from an EMBL/GenBank/DDBJ whole genome shotgun (WGS) entry which is preliminary data.</text>
</comment>
<name>A0ABV7VR67_9GAMM</name>
<dbReference type="SUPFAM" id="SSF53474">
    <property type="entry name" value="alpha/beta-Hydrolases"/>
    <property type="match status" value="1"/>
</dbReference>
<keyword evidence="3" id="KW-1185">Reference proteome</keyword>
<proteinExistence type="predicted"/>
<protein>
    <submittedName>
        <fullName evidence="2">Alpha/beta hydrolase</fullName>
    </submittedName>
</protein>
<dbReference type="Gene3D" id="3.40.50.1820">
    <property type="entry name" value="alpha/beta hydrolase"/>
    <property type="match status" value="1"/>
</dbReference>
<dbReference type="Pfam" id="PF00561">
    <property type="entry name" value="Abhydrolase_1"/>
    <property type="match status" value="1"/>
</dbReference>
<dbReference type="PANTHER" id="PTHR42103:SF2">
    <property type="entry name" value="AB HYDROLASE-1 DOMAIN-CONTAINING PROTEIN"/>
    <property type="match status" value="1"/>
</dbReference>
<accession>A0ABV7VR67</accession>
<reference evidence="3" key="1">
    <citation type="journal article" date="2019" name="Int. J. Syst. Evol. Microbiol.">
        <title>The Global Catalogue of Microorganisms (GCM) 10K type strain sequencing project: providing services to taxonomists for standard genome sequencing and annotation.</title>
        <authorList>
            <consortium name="The Broad Institute Genomics Platform"/>
            <consortium name="The Broad Institute Genome Sequencing Center for Infectious Disease"/>
            <person name="Wu L."/>
            <person name="Ma J."/>
        </authorList>
    </citation>
    <scope>NUCLEOTIDE SEQUENCE [LARGE SCALE GENOMIC DNA]</scope>
    <source>
        <strain evidence="3">KCTC 42424</strain>
    </source>
</reference>